<organism evidence="7 8">
    <name type="scientific">Pycnococcus provasolii</name>
    <dbReference type="NCBI Taxonomy" id="41880"/>
    <lineage>
        <taxon>Eukaryota</taxon>
        <taxon>Viridiplantae</taxon>
        <taxon>Chlorophyta</taxon>
        <taxon>Pseudoscourfieldiophyceae</taxon>
        <taxon>Pseudoscourfieldiales</taxon>
        <taxon>Pycnococcaceae</taxon>
        <taxon>Pycnococcus</taxon>
    </lineage>
</organism>
<sequence length="508" mass="57673">MRSSDMTLHHQQKISGGHDHDDGGDRNIRTGGDYDNNSNSNSSNNSNNVTKMTPPAARDVVVDKCAPQARQHPAWLYAAPCADIPNLGVGPHDEPLPQELKEYLLSSGGRNRQLRYESIVPKNTSLRGLAFLFLVRDSLPLATIWDTFFDDEVAAKIKFSIHLHAATLENAARFTPQSSRYVDAILPYRVDGKWGTFEIARAEKLLFATALARDAQASHFILLSESCIPLYALPTFALSIKYSSSHLGWDQSVVPLSSGAFSRVASAESEPKWHSEHNYNFFRRMILDAAGENDHNSLRPEDIRKAPQWKILHAKHVRAMVEDRTVYSWFHRWCWTANDRSNRACCCDEHYVPTLFAHLGIENETALYDCATEVKWYWPGGNFHGMRPKTNYFQHVDNTTLSHYRYDRESCSSDLQKNFDNPRRFSNLMEVPSSPIVLPATCPLIGRKFKSSPFTGIALSEEYGRLNPRTDAQPLDWADVLESFLHTHNHTRLTYPPLIDWNASRARA</sequence>
<comment type="subcellular location">
    <subcellularLocation>
        <location evidence="1">Membrane</location>
        <topology evidence="1">Single-pass type II membrane protein</topology>
    </subcellularLocation>
</comment>
<keyword evidence="5" id="KW-0325">Glycoprotein</keyword>
<keyword evidence="4" id="KW-0472">Membrane</keyword>
<reference evidence="7" key="1">
    <citation type="submission" date="2020-10" db="EMBL/GenBank/DDBJ databases">
        <title>Unveiling of a novel bifunctional photoreceptor, Dualchrome1, isolated from a cosmopolitan green alga.</title>
        <authorList>
            <person name="Suzuki S."/>
            <person name="Kawachi M."/>
        </authorList>
    </citation>
    <scope>NUCLEOTIDE SEQUENCE</scope>
    <source>
        <strain evidence="7">NIES 2893</strain>
    </source>
</reference>
<evidence type="ECO:0000256" key="4">
    <source>
        <dbReference type="ARBA" id="ARBA00023136"/>
    </source>
</evidence>
<dbReference type="Proteomes" id="UP000660262">
    <property type="component" value="Unassembled WGS sequence"/>
</dbReference>
<dbReference type="GO" id="GO:0016757">
    <property type="term" value="F:glycosyltransferase activity"/>
    <property type="evidence" value="ECO:0007669"/>
    <property type="project" value="UniProtKB-KW"/>
</dbReference>
<accession>A0A830H6F2</accession>
<gene>
    <name evidence="7" type="ORF">PPROV_000155100</name>
</gene>
<proteinExistence type="predicted"/>
<evidence type="ECO:0000313" key="8">
    <source>
        <dbReference type="Proteomes" id="UP000660262"/>
    </source>
</evidence>
<dbReference type="EMBL" id="BNJQ01000004">
    <property type="protein sequence ID" value="GHP02796.1"/>
    <property type="molecule type" value="Genomic_DNA"/>
</dbReference>
<comment type="caution">
    <text evidence="7">The sequence shown here is derived from an EMBL/GenBank/DDBJ whole genome shotgun (WGS) entry which is preliminary data.</text>
</comment>
<dbReference type="AlphaFoldDB" id="A0A830H6F2"/>
<dbReference type="GO" id="GO:0016020">
    <property type="term" value="C:membrane"/>
    <property type="evidence" value="ECO:0007669"/>
    <property type="project" value="UniProtKB-SubCell"/>
</dbReference>
<feature type="region of interest" description="Disordered" evidence="6">
    <location>
        <begin position="1"/>
        <end position="53"/>
    </location>
</feature>
<evidence type="ECO:0008006" key="9">
    <source>
        <dbReference type="Google" id="ProtNLM"/>
    </source>
</evidence>
<evidence type="ECO:0000256" key="2">
    <source>
        <dbReference type="ARBA" id="ARBA00022676"/>
    </source>
</evidence>
<protein>
    <recommendedName>
        <fullName evidence="9">Glycosyltransferase</fullName>
    </recommendedName>
</protein>
<keyword evidence="3" id="KW-0808">Transferase</keyword>
<dbReference type="InterPro" id="IPR044174">
    <property type="entry name" value="BC10-like"/>
</dbReference>
<name>A0A830H6F2_9CHLO</name>
<evidence type="ECO:0000256" key="6">
    <source>
        <dbReference type="SAM" id="MobiDB-lite"/>
    </source>
</evidence>
<dbReference type="InterPro" id="IPR003406">
    <property type="entry name" value="Glyco_trans_14"/>
</dbReference>
<keyword evidence="2" id="KW-0328">Glycosyltransferase</keyword>
<dbReference type="Pfam" id="PF02485">
    <property type="entry name" value="Branch"/>
    <property type="match status" value="1"/>
</dbReference>
<keyword evidence="8" id="KW-1185">Reference proteome</keyword>
<evidence type="ECO:0000313" key="7">
    <source>
        <dbReference type="EMBL" id="GHP02796.1"/>
    </source>
</evidence>
<feature type="compositionally biased region" description="Basic and acidic residues" evidence="6">
    <location>
        <begin position="16"/>
        <end position="28"/>
    </location>
</feature>
<dbReference type="PANTHER" id="PTHR31042">
    <property type="entry name" value="CORE-2/I-BRANCHING BETA-1,6-N-ACETYLGLUCOSAMINYLTRANSFERASE FAMILY PROTEIN-RELATED"/>
    <property type="match status" value="1"/>
</dbReference>
<feature type="compositionally biased region" description="Low complexity" evidence="6">
    <location>
        <begin position="36"/>
        <end position="48"/>
    </location>
</feature>
<evidence type="ECO:0000256" key="1">
    <source>
        <dbReference type="ARBA" id="ARBA00004606"/>
    </source>
</evidence>
<evidence type="ECO:0000256" key="3">
    <source>
        <dbReference type="ARBA" id="ARBA00022679"/>
    </source>
</evidence>
<evidence type="ECO:0000256" key="5">
    <source>
        <dbReference type="ARBA" id="ARBA00023180"/>
    </source>
</evidence>
<dbReference type="PANTHER" id="PTHR31042:SF145">
    <property type="entry name" value="CORE-2_I-BRANCHING BETA-1,6-N-ACETYLGLUCOSAMINYLTRANSFERASE FAMILY PROTEIN"/>
    <property type="match status" value="1"/>
</dbReference>
<dbReference type="OrthoDB" id="191334at2759"/>